<proteinExistence type="predicted"/>
<keyword evidence="3" id="KW-1185">Reference proteome</keyword>
<dbReference type="AlphaFoldDB" id="A0A699YSX5"/>
<gene>
    <name evidence="2" type="ORF">HaLaN_06244</name>
</gene>
<organism evidence="2 3">
    <name type="scientific">Haematococcus lacustris</name>
    <name type="common">Green alga</name>
    <name type="synonym">Haematococcus pluvialis</name>
    <dbReference type="NCBI Taxonomy" id="44745"/>
    <lineage>
        <taxon>Eukaryota</taxon>
        <taxon>Viridiplantae</taxon>
        <taxon>Chlorophyta</taxon>
        <taxon>core chlorophytes</taxon>
        <taxon>Chlorophyceae</taxon>
        <taxon>CS clade</taxon>
        <taxon>Chlamydomonadales</taxon>
        <taxon>Haematococcaceae</taxon>
        <taxon>Haematococcus</taxon>
    </lineage>
</organism>
<dbReference type="Proteomes" id="UP000485058">
    <property type="component" value="Unassembled WGS sequence"/>
</dbReference>
<reference evidence="2 3" key="1">
    <citation type="submission" date="2020-02" db="EMBL/GenBank/DDBJ databases">
        <title>Draft genome sequence of Haematococcus lacustris strain NIES-144.</title>
        <authorList>
            <person name="Morimoto D."/>
            <person name="Nakagawa S."/>
            <person name="Yoshida T."/>
            <person name="Sawayama S."/>
        </authorList>
    </citation>
    <scope>NUCLEOTIDE SEQUENCE [LARGE SCALE GENOMIC DNA]</scope>
    <source>
        <strain evidence="2 3">NIES-144</strain>
    </source>
</reference>
<comment type="caution">
    <text evidence="2">The sequence shown here is derived from an EMBL/GenBank/DDBJ whole genome shotgun (WGS) entry which is preliminary data.</text>
</comment>
<protein>
    <submittedName>
        <fullName evidence="2">Uncharacterized protein</fullName>
    </submittedName>
</protein>
<feature type="compositionally biased region" description="Basic and acidic residues" evidence="1">
    <location>
        <begin position="154"/>
        <end position="173"/>
    </location>
</feature>
<name>A0A699YSX5_HAELA</name>
<feature type="compositionally biased region" description="Basic and acidic residues" evidence="1">
    <location>
        <begin position="180"/>
        <end position="204"/>
    </location>
</feature>
<evidence type="ECO:0000313" key="2">
    <source>
        <dbReference type="EMBL" id="GFH10848.1"/>
    </source>
</evidence>
<evidence type="ECO:0000256" key="1">
    <source>
        <dbReference type="SAM" id="MobiDB-lite"/>
    </source>
</evidence>
<accession>A0A699YSX5</accession>
<evidence type="ECO:0000313" key="3">
    <source>
        <dbReference type="Proteomes" id="UP000485058"/>
    </source>
</evidence>
<sequence length="241" mass="26472">MLSTLRSAKAKLGPRLAGLVAACESVKAESEAAKKVAETFEQRYLALDDVEAASLFSDRLDLLVSEHTAMLAETQKLVKANASLSKKNGQLSDQIRDEAEVFDREVRRLGVEAKRTKEAHEAELATVRAEAAEQLAMRQKEVKLLQKRLDTARVENEAGKQREKAAKASHDEAIASANKAQEEARAAARKAQDARHGRETAERDLEACRSERDMMAASYHQVLQSLATYVEPTSIGSDNAI</sequence>
<dbReference type="EMBL" id="BLLF01000353">
    <property type="protein sequence ID" value="GFH10848.1"/>
    <property type="molecule type" value="Genomic_DNA"/>
</dbReference>
<feature type="region of interest" description="Disordered" evidence="1">
    <location>
        <begin position="154"/>
        <end position="204"/>
    </location>
</feature>